<dbReference type="SMART" id="SM00267">
    <property type="entry name" value="GGDEF"/>
    <property type="match status" value="1"/>
</dbReference>
<dbReference type="Gene3D" id="3.30.70.270">
    <property type="match status" value="1"/>
</dbReference>
<evidence type="ECO:0000256" key="1">
    <source>
        <dbReference type="ARBA" id="ARBA00012528"/>
    </source>
</evidence>
<gene>
    <name evidence="3" type="ORF">HNP55_001766</name>
</gene>
<name>A0A840LD47_9BURK</name>
<dbReference type="RefSeq" id="WP_184298323.1">
    <property type="nucleotide sequence ID" value="NZ_JACHLP010000003.1"/>
</dbReference>
<dbReference type="InterPro" id="IPR029787">
    <property type="entry name" value="Nucleotide_cyclase"/>
</dbReference>
<dbReference type="NCBIfam" id="TIGR00254">
    <property type="entry name" value="GGDEF"/>
    <property type="match status" value="1"/>
</dbReference>
<dbReference type="GO" id="GO:0043709">
    <property type="term" value="P:cell adhesion involved in single-species biofilm formation"/>
    <property type="evidence" value="ECO:0007669"/>
    <property type="project" value="TreeGrafter"/>
</dbReference>
<dbReference type="PROSITE" id="PS50887">
    <property type="entry name" value="GGDEF"/>
    <property type="match status" value="1"/>
</dbReference>
<dbReference type="PANTHER" id="PTHR45138:SF24">
    <property type="entry name" value="DIGUANYLATE CYCLASE DGCC-RELATED"/>
    <property type="match status" value="1"/>
</dbReference>
<organism evidence="3 4">
    <name type="scientific">Roseateles oligotrophus</name>
    <dbReference type="NCBI Taxonomy" id="1769250"/>
    <lineage>
        <taxon>Bacteria</taxon>
        <taxon>Pseudomonadati</taxon>
        <taxon>Pseudomonadota</taxon>
        <taxon>Betaproteobacteria</taxon>
        <taxon>Burkholderiales</taxon>
        <taxon>Sphaerotilaceae</taxon>
        <taxon>Roseateles</taxon>
    </lineage>
</organism>
<evidence type="ECO:0000313" key="3">
    <source>
        <dbReference type="EMBL" id="MBB4843247.1"/>
    </source>
</evidence>
<keyword evidence="4" id="KW-1185">Reference proteome</keyword>
<dbReference type="InterPro" id="IPR043128">
    <property type="entry name" value="Rev_trsase/Diguanyl_cyclase"/>
</dbReference>
<proteinExistence type="predicted"/>
<dbReference type="EC" id="2.7.7.65" evidence="1"/>
<dbReference type="SUPFAM" id="SSF55073">
    <property type="entry name" value="Nucleotide cyclase"/>
    <property type="match status" value="1"/>
</dbReference>
<dbReference type="GO" id="GO:0052621">
    <property type="term" value="F:diguanylate cyclase activity"/>
    <property type="evidence" value="ECO:0007669"/>
    <property type="project" value="UniProtKB-EC"/>
</dbReference>
<dbReference type="GO" id="GO:1902201">
    <property type="term" value="P:negative regulation of bacterial-type flagellum-dependent cell motility"/>
    <property type="evidence" value="ECO:0007669"/>
    <property type="project" value="TreeGrafter"/>
</dbReference>
<dbReference type="CDD" id="cd01949">
    <property type="entry name" value="GGDEF"/>
    <property type="match status" value="1"/>
</dbReference>
<evidence type="ECO:0000313" key="4">
    <source>
        <dbReference type="Proteomes" id="UP000562027"/>
    </source>
</evidence>
<dbReference type="EMBL" id="JACHLP010000003">
    <property type="protein sequence ID" value="MBB4843247.1"/>
    <property type="molecule type" value="Genomic_DNA"/>
</dbReference>
<dbReference type="Proteomes" id="UP000562027">
    <property type="component" value="Unassembled WGS sequence"/>
</dbReference>
<feature type="domain" description="GGDEF" evidence="2">
    <location>
        <begin position="178"/>
        <end position="309"/>
    </location>
</feature>
<accession>A0A840LD47</accession>
<dbReference type="InterPro" id="IPR000160">
    <property type="entry name" value="GGDEF_dom"/>
</dbReference>
<dbReference type="AlphaFoldDB" id="A0A840LD47"/>
<sequence>MIEPRAPQSDDPESLASTLLSLHEDSPLLVALFDADDVLRYANSAFRQAYCVAPDGRLSWTDMMRDNHARKRGAAIETKNIENWLASVRSRRGKLAFRAFEADLADGRWVWMTETTQRQGWMLCVASDISSLRQDSRALRQAHGKALVASQTDALTGLSNRRHGMQLLEASLQDSELWPLCLAALDLDGFKRINDGLGHAAGDAVLSDFARQLQAGSRREDGCLRLGGDEFLLILPSAGLPQAEAIIERLLARVRRARPIPTAPEQGYSCSVGLVQAQWGEGGEALIARADAALYRAKQAGRNRLEIGD</sequence>
<dbReference type="GO" id="GO:0005886">
    <property type="term" value="C:plasma membrane"/>
    <property type="evidence" value="ECO:0007669"/>
    <property type="project" value="TreeGrafter"/>
</dbReference>
<comment type="caution">
    <text evidence="3">The sequence shown here is derived from an EMBL/GenBank/DDBJ whole genome shotgun (WGS) entry which is preliminary data.</text>
</comment>
<dbReference type="Pfam" id="PF00990">
    <property type="entry name" value="GGDEF"/>
    <property type="match status" value="1"/>
</dbReference>
<dbReference type="PANTHER" id="PTHR45138">
    <property type="entry name" value="REGULATORY COMPONENTS OF SENSORY TRANSDUCTION SYSTEM"/>
    <property type="match status" value="1"/>
</dbReference>
<reference evidence="3 4" key="1">
    <citation type="submission" date="2020-08" db="EMBL/GenBank/DDBJ databases">
        <title>Functional genomics of gut bacteria from endangered species of beetles.</title>
        <authorList>
            <person name="Carlos-Shanley C."/>
        </authorList>
    </citation>
    <scope>NUCLEOTIDE SEQUENCE [LARGE SCALE GENOMIC DNA]</scope>
    <source>
        <strain evidence="3 4">S00239</strain>
    </source>
</reference>
<dbReference type="InterPro" id="IPR050469">
    <property type="entry name" value="Diguanylate_Cyclase"/>
</dbReference>
<evidence type="ECO:0000259" key="2">
    <source>
        <dbReference type="PROSITE" id="PS50887"/>
    </source>
</evidence>
<protein>
    <recommendedName>
        <fullName evidence="1">diguanylate cyclase</fullName>
        <ecNumber evidence="1">2.7.7.65</ecNumber>
    </recommendedName>
</protein>